<gene>
    <name evidence="12" type="ORF">DL89DRAFT_269378</name>
</gene>
<name>A0A1Y1W272_9FUNG</name>
<evidence type="ECO:0000256" key="8">
    <source>
        <dbReference type="SAM" id="MobiDB-lite"/>
    </source>
</evidence>
<dbReference type="PROSITE" id="PS51195">
    <property type="entry name" value="Q_MOTIF"/>
    <property type="match status" value="1"/>
</dbReference>
<comment type="function">
    <text evidence="7">RNA helicase.</text>
</comment>
<keyword evidence="4 7" id="KW-0067">ATP-binding</keyword>
<evidence type="ECO:0000259" key="11">
    <source>
        <dbReference type="PROSITE" id="PS51195"/>
    </source>
</evidence>
<evidence type="ECO:0000313" key="12">
    <source>
        <dbReference type="EMBL" id="ORX67587.1"/>
    </source>
</evidence>
<dbReference type="GO" id="GO:0005524">
    <property type="term" value="F:ATP binding"/>
    <property type="evidence" value="ECO:0007669"/>
    <property type="project" value="UniProtKB-UniRule"/>
</dbReference>
<keyword evidence="5 7" id="KW-0694">RNA-binding</keyword>
<feature type="domain" description="DEAD-box RNA helicase Q" evidence="11">
    <location>
        <begin position="269"/>
        <end position="297"/>
    </location>
</feature>
<dbReference type="Gene3D" id="3.40.50.300">
    <property type="entry name" value="P-loop containing nucleotide triphosphate hydrolases"/>
    <property type="match status" value="2"/>
</dbReference>
<evidence type="ECO:0000256" key="6">
    <source>
        <dbReference type="PROSITE-ProRule" id="PRU00552"/>
    </source>
</evidence>
<dbReference type="InterPro" id="IPR014001">
    <property type="entry name" value="Helicase_ATP-bd"/>
</dbReference>
<dbReference type="GO" id="GO:0016787">
    <property type="term" value="F:hydrolase activity"/>
    <property type="evidence" value="ECO:0007669"/>
    <property type="project" value="UniProtKB-KW"/>
</dbReference>
<evidence type="ECO:0000313" key="13">
    <source>
        <dbReference type="Proteomes" id="UP000193922"/>
    </source>
</evidence>
<keyword evidence="1 7" id="KW-0547">Nucleotide-binding</keyword>
<reference evidence="12 13" key="1">
    <citation type="submission" date="2016-07" db="EMBL/GenBank/DDBJ databases">
        <title>Pervasive Adenine N6-methylation of Active Genes in Fungi.</title>
        <authorList>
            <consortium name="DOE Joint Genome Institute"/>
            <person name="Mondo S.J."/>
            <person name="Dannebaum R.O."/>
            <person name="Kuo R.C."/>
            <person name="Labutti K."/>
            <person name="Haridas S."/>
            <person name="Kuo A."/>
            <person name="Salamov A."/>
            <person name="Ahrendt S.R."/>
            <person name="Lipzen A."/>
            <person name="Sullivan W."/>
            <person name="Andreopoulos W.B."/>
            <person name="Clum A."/>
            <person name="Lindquist E."/>
            <person name="Daum C."/>
            <person name="Ramamoorthy G.K."/>
            <person name="Gryganskyi A."/>
            <person name="Culley D."/>
            <person name="Magnuson J.K."/>
            <person name="James T.Y."/>
            <person name="O'Malley M.A."/>
            <person name="Stajich J.E."/>
            <person name="Spatafora J.W."/>
            <person name="Visel A."/>
            <person name="Grigoriev I.V."/>
        </authorList>
    </citation>
    <scope>NUCLEOTIDE SEQUENCE [LARGE SCALE GENOMIC DNA]</scope>
    <source>
        <strain evidence="12 13">ATCC 12442</strain>
    </source>
</reference>
<comment type="domain">
    <text evidence="7">The Q motif is unique to and characteristic of the DEAD box family of RNA helicases and controls ATP binding and hydrolysis.</text>
</comment>
<comment type="similarity">
    <text evidence="7">Belongs to the DEAD box helicase family.</text>
</comment>
<protein>
    <recommendedName>
        <fullName evidence="7">ATP-dependent RNA helicase</fullName>
        <ecNumber evidence="7">3.6.4.13</ecNumber>
    </recommendedName>
</protein>
<dbReference type="CDD" id="cd18787">
    <property type="entry name" value="SF2_C_DEAD"/>
    <property type="match status" value="1"/>
</dbReference>
<feature type="region of interest" description="Disordered" evidence="8">
    <location>
        <begin position="205"/>
        <end position="240"/>
    </location>
</feature>
<dbReference type="InterPro" id="IPR011545">
    <property type="entry name" value="DEAD/DEAH_box_helicase_dom"/>
</dbReference>
<evidence type="ECO:0000256" key="4">
    <source>
        <dbReference type="ARBA" id="ARBA00022840"/>
    </source>
</evidence>
<dbReference type="InterPro" id="IPR001650">
    <property type="entry name" value="Helicase_C-like"/>
</dbReference>
<feature type="region of interest" description="Disordered" evidence="8">
    <location>
        <begin position="137"/>
        <end position="168"/>
    </location>
</feature>
<feature type="short sequence motif" description="Q motif" evidence="6">
    <location>
        <begin position="269"/>
        <end position="297"/>
    </location>
</feature>
<evidence type="ECO:0000259" key="9">
    <source>
        <dbReference type="PROSITE" id="PS51192"/>
    </source>
</evidence>
<keyword evidence="13" id="KW-1185">Reference proteome</keyword>
<dbReference type="PANTHER" id="PTHR24031">
    <property type="entry name" value="RNA HELICASE"/>
    <property type="match status" value="1"/>
</dbReference>
<evidence type="ECO:0000256" key="7">
    <source>
        <dbReference type="RuleBase" id="RU365068"/>
    </source>
</evidence>
<dbReference type="InterPro" id="IPR014014">
    <property type="entry name" value="RNA_helicase_DEAD_Q_motif"/>
</dbReference>
<dbReference type="SMART" id="SM00487">
    <property type="entry name" value="DEXDc"/>
    <property type="match status" value="1"/>
</dbReference>
<dbReference type="OrthoDB" id="4310724at2759"/>
<dbReference type="GO" id="GO:0003723">
    <property type="term" value="F:RNA binding"/>
    <property type="evidence" value="ECO:0007669"/>
    <property type="project" value="UniProtKB-UniRule"/>
</dbReference>
<feature type="compositionally biased region" description="Acidic residues" evidence="8">
    <location>
        <begin position="157"/>
        <end position="168"/>
    </location>
</feature>
<feature type="region of interest" description="Disordered" evidence="8">
    <location>
        <begin position="1"/>
        <end position="86"/>
    </location>
</feature>
<feature type="domain" description="Helicase ATP-binding" evidence="9">
    <location>
        <begin position="300"/>
        <end position="485"/>
    </location>
</feature>
<dbReference type="GO" id="GO:0003724">
    <property type="term" value="F:RNA helicase activity"/>
    <property type="evidence" value="ECO:0007669"/>
    <property type="project" value="UniProtKB-EC"/>
</dbReference>
<evidence type="ECO:0000256" key="3">
    <source>
        <dbReference type="ARBA" id="ARBA00022806"/>
    </source>
</evidence>
<dbReference type="SUPFAM" id="SSF52540">
    <property type="entry name" value="P-loop containing nucleoside triphosphate hydrolases"/>
    <property type="match status" value="2"/>
</dbReference>
<dbReference type="InterPro" id="IPR027417">
    <property type="entry name" value="P-loop_NTPase"/>
</dbReference>
<dbReference type="EMBL" id="MCFD01000012">
    <property type="protein sequence ID" value="ORX67587.1"/>
    <property type="molecule type" value="Genomic_DNA"/>
</dbReference>
<dbReference type="Proteomes" id="UP000193922">
    <property type="component" value="Unassembled WGS sequence"/>
</dbReference>
<dbReference type="STRING" id="61395.A0A1Y1W272"/>
<feature type="compositionally biased region" description="Acidic residues" evidence="8">
    <location>
        <begin position="74"/>
        <end position="85"/>
    </location>
</feature>
<dbReference type="AlphaFoldDB" id="A0A1Y1W272"/>
<dbReference type="PROSITE" id="PS51192">
    <property type="entry name" value="HELICASE_ATP_BIND_1"/>
    <property type="match status" value="1"/>
</dbReference>
<keyword evidence="3 7" id="KW-0347">Helicase</keyword>
<evidence type="ECO:0000256" key="2">
    <source>
        <dbReference type="ARBA" id="ARBA00022801"/>
    </source>
</evidence>
<comment type="caution">
    <text evidence="12">The sequence shown here is derived from an EMBL/GenBank/DDBJ whole genome shotgun (WGS) entry which is preliminary data.</text>
</comment>
<dbReference type="Pfam" id="PF00270">
    <property type="entry name" value="DEAD"/>
    <property type="match status" value="1"/>
</dbReference>
<evidence type="ECO:0000256" key="1">
    <source>
        <dbReference type="ARBA" id="ARBA00022741"/>
    </source>
</evidence>
<dbReference type="CDD" id="cd17946">
    <property type="entry name" value="DEADc_DDX24"/>
    <property type="match status" value="1"/>
</dbReference>
<dbReference type="SMART" id="SM00490">
    <property type="entry name" value="HELICc"/>
    <property type="match status" value="1"/>
</dbReference>
<comment type="catalytic activity">
    <reaction evidence="7">
        <text>ATP + H2O = ADP + phosphate + H(+)</text>
        <dbReference type="Rhea" id="RHEA:13065"/>
        <dbReference type="ChEBI" id="CHEBI:15377"/>
        <dbReference type="ChEBI" id="CHEBI:15378"/>
        <dbReference type="ChEBI" id="CHEBI:30616"/>
        <dbReference type="ChEBI" id="CHEBI:43474"/>
        <dbReference type="ChEBI" id="CHEBI:456216"/>
        <dbReference type="EC" id="3.6.4.13"/>
    </reaction>
</comment>
<dbReference type="EC" id="3.6.4.13" evidence="7"/>
<proteinExistence type="inferred from homology"/>
<evidence type="ECO:0000256" key="5">
    <source>
        <dbReference type="ARBA" id="ARBA00022884"/>
    </source>
</evidence>
<dbReference type="PROSITE" id="PS51194">
    <property type="entry name" value="HELICASE_CTER"/>
    <property type="match status" value="1"/>
</dbReference>
<feature type="compositionally biased region" description="Basic residues" evidence="8">
    <location>
        <begin position="23"/>
        <end position="34"/>
    </location>
</feature>
<dbReference type="RefSeq" id="XP_040741474.1">
    <property type="nucleotide sequence ID" value="XM_040888277.1"/>
</dbReference>
<keyword evidence="2 7" id="KW-0378">Hydrolase</keyword>
<dbReference type="GeneID" id="63804925"/>
<accession>A0A1Y1W272</accession>
<evidence type="ECO:0000259" key="10">
    <source>
        <dbReference type="PROSITE" id="PS51194"/>
    </source>
</evidence>
<sequence length="820" mass="92175">MWTVADKGSKKTQTSSTQTAMRSNKRRKAAKRKAAPQVTEDDWAQISLNPPPMPKSSKKAKRSPVSTTQPEAEQPTDDMDMETIADWDWKTVSAPTYLGGADNEIGGMVSLQEIDNVDCAWEADEETGGKVLKFRRVVPKDGKKQAKKHDKKSAKVEEDDEEEDDYDDFAATVNWDDFVMMDDFSEEKAEKGQLVSIGEKLRQGHEQGLGGEGSDSEGAADAATSGAEDQQEDRRRGQTRMALPILRSLRTRMPKDKEDAIEDPEVDVSAWEHYGTHDLLLRALKHLNFTQPTEIQAKTLSKAIAGRDIIGAAETGSGKTLAFGVPMVQCLATHKGKKWTGPTGLVLTPTRELAIQVTDHLQALAKFVRARVVPIVGGMSEAKQQRLLSSFPDIIVATPGRFWDLVSTNDEYLKQLQSIRFLAIDEADRMLEPGHFKELSFIFKAVNEQTIKGTGGERQTFVFSATLLKDMQFRAHRAPKKKNANKPKPGSMEDLILRVGFQDPKPFFVDVTRADATAATLTEARIDCLAAERDIYLYYFLVRYPARTLVFVNSIDAIRRLVPILRLLQVPVFGLHAQMEQRQRLKNVDRFRDTPNAVLVASDVAARGLDIPHVDHVVHYQLPRSGDLYVHRSGRTARANKEGLAIMLVSPEERKTYHKVCTMLKKDIAQFPVDLDIIGRLKPRVTLAQQIDQQEHKLQKQTHERNWFKRNAEELDIELDSDFLPSSDDEDHGEMVREEAHAKQKIKAMKRQMKYLLAQKIVTRGVSAQYLSSGIISDLADRLLDTKDANPVIPTLKRESALEAAKSRVRAQKAHKLRKH</sequence>
<feature type="domain" description="Helicase C-terminal" evidence="10">
    <location>
        <begin position="534"/>
        <end position="679"/>
    </location>
</feature>
<organism evidence="12 13">
    <name type="scientific">Linderina pennispora</name>
    <dbReference type="NCBI Taxonomy" id="61395"/>
    <lineage>
        <taxon>Eukaryota</taxon>
        <taxon>Fungi</taxon>
        <taxon>Fungi incertae sedis</taxon>
        <taxon>Zoopagomycota</taxon>
        <taxon>Kickxellomycotina</taxon>
        <taxon>Kickxellomycetes</taxon>
        <taxon>Kickxellales</taxon>
        <taxon>Kickxellaceae</taxon>
        <taxon>Linderina</taxon>
    </lineage>
</organism>
<dbReference type="Pfam" id="PF00271">
    <property type="entry name" value="Helicase_C"/>
    <property type="match status" value="1"/>
</dbReference>